<name>A0A1P8PIC2_9GAMM</name>
<dbReference type="GeneID" id="58163747"/>
<gene>
    <name evidence="1" type="ORF">FSC10_10760</name>
</gene>
<evidence type="ECO:0000313" key="1">
    <source>
        <dbReference type="EMBL" id="QIC67809.1"/>
    </source>
</evidence>
<dbReference type="Proteomes" id="UP000503505">
    <property type="component" value="Chromosome"/>
</dbReference>
<dbReference type="KEGG" id="asj:AsACE_CH00840"/>
<reference evidence="1 2" key="1">
    <citation type="submission" date="2019-09" db="EMBL/GenBank/DDBJ databases">
        <title>Non-baumannii Acinetobacter spp. carrying blaNDM-1 isolated in China.</title>
        <authorList>
            <person name="Cui C."/>
            <person name="Chen C."/>
            <person name="Sun J."/>
            <person name="Liu Y."/>
        </authorList>
    </citation>
    <scope>NUCLEOTIDE SEQUENCE [LARGE SCALE GENOMIC DNA]</scope>
    <source>
        <strain evidence="1 2">HZE23-1</strain>
    </source>
</reference>
<dbReference type="EMBL" id="CP044463">
    <property type="protein sequence ID" value="QIC67809.1"/>
    <property type="molecule type" value="Genomic_DNA"/>
</dbReference>
<sequence length="59" mass="7035">MMIAKGPFKRIHQTRALTQVIQARLFNRVTTQQAKIFYLALLNLESYMTKLSKPKRKRR</sequence>
<organism evidence="1 2">
    <name type="scientific">Acinetobacter schindleri</name>
    <dbReference type="NCBI Taxonomy" id="108981"/>
    <lineage>
        <taxon>Bacteria</taxon>
        <taxon>Pseudomonadati</taxon>
        <taxon>Pseudomonadota</taxon>
        <taxon>Gammaproteobacteria</taxon>
        <taxon>Moraxellales</taxon>
        <taxon>Moraxellaceae</taxon>
        <taxon>Acinetobacter</taxon>
    </lineage>
</organism>
<accession>A0A1P8PIC2</accession>
<dbReference type="AlphaFoldDB" id="A0A1P8PIC2"/>
<protein>
    <submittedName>
        <fullName evidence="1">Uncharacterized protein</fullName>
    </submittedName>
</protein>
<evidence type="ECO:0000313" key="2">
    <source>
        <dbReference type="Proteomes" id="UP000503505"/>
    </source>
</evidence>
<proteinExistence type="predicted"/>
<dbReference type="RefSeq" id="WP_004810797.1">
    <property type="nucleotide sequence ID" value="NZ_BAABSB010000078.1"/>
</dbReference>